<evidence type="ECO:0000313" key="3">
    <source>
        <dbReference type="EMBL" id="CAF3965575.1"/>
    </source>
</evidence>
<dbReference type="EMBL" id="CAJNOQ010034814">
    <property type="protein sequence ID" value="CAF1596513.1"/>
    <property type="molecule type" value="Genomic_DNA"/>
</dbReference>
<protein>
    <submittedName>
        <fullName evidence="2">Uncharacterized protein</fullName>
    </submittedName>
</protein>
<dbReference type="SUPFAM" id="SSF52058">
    <property type="entry name" value="L domain-like"/>
    <property type="match status" value="1"/>
</dbReference>
<evidence type="ECO:0000313" key="2">
    <source>
        <dbReference type="EMBL" id="CAF1596513.1"/>
    </source>
</evidence>
<dbReference type="Proteomes" id="UP000663829">
    <property type="component" value="Unassembled WGS sequence"/>
</dbReference>
<dbReference type="InterPro" id="IPR032675">
    <property type="entry name" value="LRR_dom_sf"/>
</dbReference>
<evidence type="ECO:0000313" key="1">
    <source>
        <dbReference type="EMBL" id="CAF1155031.1"/>
    </source>
</evidence>
<dbReference type="Proteomes" id="UP000682733">
    <property type="component" value="Unassembled WGS sequence"/>
</dbReference>
<dbReference type="EMBL" id="CAJOBC010101108">
    <property type="protein sequence ID" value="CAF4471447.1"/>
    <property type="molecule type" value="Genomic_DNA"/>
</dbReference>
<dbReference type="EMBL" id="CAJOBA010033012">
    <property type="protein sequence ID" value="CAF3965575.1"/>
    <property type="molecule type" value="Genomic_DNA"/>
</dbReference>
<comment type="caution">
    <text evidence="2">The sequence shown here is derived from an EMBL/GenBank/DDBJ whole genome shotgun (WGS) entry which is preliminary data.</text>
</comment>
<proteinExistence type="predicted"/>
<feature type="non-terminal residue" evidence="2">
    <location>
        <position position="432"/>
    </location>
</feature>
<dbReference type="EMBL" id="CAJNOK010012065">
    <property type="protein sequence ID" value="CAF1155031.1"/>
    <property type="molecule type" value="Genomic_DNA"/>
</dbReference>
<name>A0A816ALL6_9BILA</name>
<reference evidence="2" key="1">
    <citation type="submission" date="2021-02" db="EMBL/GenBank/DDBJ databases">
        <authorList>
            <person name="Nowell W R."/>
        </authorList>
    </citation>
    <scope>NUCLEOTIDE SEQUENCE</scope>
</reference>
<organism evidence="2 5">
    <name type="scientific">Didymodactylos carnosus</name>
    <dbReference type="NCBI Taxonomy" id="1234261"/>
    <lineage>
        <taxon>Eukaryota</taxon>
        <taxon>Metazoa</taxon>
        <taxon>Spiralia</taxon>
        <taxon>Gnathifera</taxon>
        <taxon>Rotifera</taxon>
        <taxon>Eurotatoria</taxon>
        <taxon>Bdelloidea</taxon>
        <taxon>Philodinida</taxon>
        <taxon>Philodinidae</taxon>
        <taxon>Didymodactylos</taxon>
    </lineage>
</organism>
<gene>
    <name evidence="2" type="ORF">GPM918_LOCUS42128</name>
    <name evidence="1" type="ORF">OVA965_LOCUS21799</name>
    <name evidence="4" type="ORF">SRO942_LOCUS43310</name>
    <name evidence="3" type="ORF">TMI583_LOCUS22508</name>
</gene>
<dbReference type="Proteomes" id="UP000681722">
    <property type="component" value="Unassembled WGS sequence"/>
</dbReference>
<keyword evidence="5" id="KW-1185">Reference proteome</keyword>
<dbReference type="Proteomes" id="UP000677228">
    <property type="component" value="Unassembled WGS sequence"/>
</dbReference>
<evidence type="ECO:0000313" key="5">
    <source>
        <dbReference type="Proteomes" id="UP000663829"/>
    </source>
</evidence>
<dbReference type="AlphaFoldDB" id="A0A816ALL6"/>
<sequence length="432" mass="50622">SQLEDILIFHKGYYNSSIVSLTIGQTNMCTIYELLYRLSRLKYLFLNEVYDMETSEIRWLSPSTNFKSQLLHFKFHTQQIKFNQFKALLKIVREKLRYLSFSYTNLLSSQNSDTAYVNVRQWEQLLMSIPNLSHFDLFLNILYRNDEIDLTAVETQFPANSWKKFNVVVTTPSPSYKTRLYQKKNEQILSIYTLPYPKSELYLTATAGTLVNTNGGGYHKVQKLIIDTLSMASLDRDQPPNHPPFYPHVDSVTLCYDQRTSEATAADFSRLFNLWNLKYLTITNNSISANELLTAIVEQAPRLCSLKFEGNGQLMSKIVENSTLRTFFQNQISTLNLLYDNSLIDLTTEGIIGTFSNLKKFYFCVDSSEDFYLIVPYVLRILKKLYYLYVEIYHDDFGREQQDVYKRLKKNVRNGREFQLERLSTRTVQIWL</sequence>
<dbReference type="Gene3D" id="3.80.10.10">
    <property type="entry name" value="Ribonuclease Inhibitor"/>
    <property type="match status" value="1"/>
</dbReference>
<accession>A0A816ALL6</accession>
<evidence type="ECO:0000313" key="4">
    <source>
        <dbReference type="EMBL" id="CAF4471447.1"/>
    </source>
</evidence>